<dbReference type="AlphaFoldDB" id="A0A6S6UF89"/>
<sequence length="531" mass="60686">MSRLVIFVHGLGASDENWWGSTRELLEAEYQDTDTELVFFTYNTEKTAGLKNKIKSLYGKAKVFANFNRLGNTLSTLIRDKIKTDSYDEIKLFGHSMGGVVIASALWSLSKKYPSVYKQLSTVALCGTPLGGSNIASLATKLFFLFPSSHTEALSVDSKELLTIVNTFQSCVSLNSNQEDNIPQCVFFIISDDEVVESDKERFGSFPVRDVDNNSSTKYMNGGHVGAVQNLTKNSLEYKNILEWINEEINKSRHNNSEMLIPDEWEDEYRVLSQNIYMKDITKHELRTIYLIYKNEPEYDSEGFRKRPYIDMKLNSRKTYLKNSNVDGDKKAIVDFKRIIKVVDNTRNCEFEFSNGFLKGSKYATEEFLADLLVELDPDAQNDQADRFRDNVLNVAYKINGKQSLNDALSITITSDYESDAAKGIRIVCNIGEFAIGTEIEFLVSLTLPVNIWDYPTEKDLFFFPITALKRQYVIQEEIYGVNRPFLNPSIIDTDSVEINKERSLYYNRYVFTDCTVNKSSKVTVAYKMVK</sequence>
<name>A0A6S6UF89_9BACT</name>
<reference evidence="2" key="1">
    <citation type="submission" date="2020-01" db="EMBL/GenBank/DDBJ databases">
        <authorList>
            <person name="Meier V. D."/>
            <person name="Meier V D."/>
        </authorList>
    </citation>
    <scope>NUCLEOTIDE SEQUENCE</scope>
    <source>
        <strain evidence="2">HLG_WM_MAG_01</strain>
    </source>
</reference>
<protein>
    <recommendedName>
        <fullName evidence="1">DUF676 domain-containing protein</fullName>
    </recommendedName>
</protein>
<dbReference type="InterPro" id="IPR007751">
    <property type="entry name" value="DUF676_lipase-like"/>
</dbReference>
<dbReference type="EMBL" id="CACVAS010000133">
    <property type="protein sequence ID" value="CAA6825669.1"/>
    <property type="molecule type" value="Genomic_DNA"/>
</dbReference>
<dbReference type="Gene3D" id="3.40.50.1820">
    <property type="entry name" value="alpha/beta hydrolase"/>
    <property type="match status" value="1"/>
</dbReference>
<dbReference type="InterPro" id="IPR029058">
    <property type="entry name" value="AB_hydrolase_fold"/>
</dbReference>
<feature type="domain" description="DUF676" evidence="1">
    <location>
        <begin position="2"/>
        <end position="119"/>
    </location>
</feature>
<dbReference type="Pfam" id="PF05057">
    <property type="entry name" value="DUF676"/>
    <property type="match status" value="1"/>
</dbReference>
<gene>
    <name evidence="2" type="ORF">HELGO_WM56841</name>
</gene>
<organism evidence="2">
    <name type="scientific">uncultured Sulfurovum sp</name>
    <dbReference type="NCBI Taxonomy" id="269237"/>
    <lineage>
        <taxon>Bacteria</taxon>
        <taxon>Pseudomonadati</taxon>
        <taxon>Campylobacterota</taxon>
        <taxon>Epsilonproteobacteria</taxon>
        <taxon>Campylobacterales</taxon>
        <taxon>Sulfurovaceae</taxon>
        <taxon>Sulfurovum</taxon>
        <taxon>environmental samples</taxon>
    </lineage>
</organism>
<evidence type="ECO:0000313" key="2">
    <source>
        <dbReference type="EMBL" id="CAA6825669.1"/>
    </source>
</evidence>
<accession>A0A6S6UF89</accession>
<evidence type="ECO:0000259" key="1">
    <source>
        <dbReference type="Pfam" id="PF05057"/>
    </source>
</evidence>
<proteinExistence type="predicted"/>
<dbReference type="SUPFAM" id="SSF53474">
    <property type="entry name" value="alpha/beta-Hydrolases"/>
    <property type="match status" value="1"/>
</dbReference>